<dbReference type="InterPro" id="IPR050925">
    <property type="entry name" value="Rhomboid_protease_S54"/>
</dbReference>
<comment type="caution">
    <text evidence="9">The sequence shown here is derived from an EMBL/GenBank/DDBJ whole genome shotgun (WGS) entry which is preliminary data.</text>
</comment>
<dbReference type="PANTHER" id="PTHR43731:SF14">
    <property type="entry name" value="PRESENILIN-ASSOCIATED RHOMBOID-LIKE PROTEIN, MITOCHONDRIAL"/>
    <property type="match status" value="1"/>
</dbReference>
<comment type="similarity">
    <text evidence="2">Belongs to the peptidase S54 family.</text>
</comment>
<evidence type="ECO:0000256" key="3">
    <source>
        <dbReference type="ARBA" id="ARBA00022692"/>
    </source>
</evidence>
<evidence type="ECO:0000256" key="4">
    <source>
        <dbReference type="ARBA" id="ARBA00022801"/>
    </source>
</evidence>
<proteinExistence type="inferred from homology"/>
<feature type="transmembrane region" description="Helical" evidence="7">
    <location>
        <begin position="166"/>
        <end position="191"/>
    </location>
</feature>
<evidence type="ECO:0000313" key="10">
    <source>
        <dbReference type="Proteomes" id="UP000216101"/>
    </source>
</evidence>
<dbReference type="AlphaFoldDB" id="A0A266Q7R4"/>
<evidence type="ECO:0000256" key="2">
    <source>
        <dbReference type="ARBA" id="ARBA00009045"/>
    </source>
</evidence>
<keyword evidence="3 7" id="KW-0812">Transmembrane</keyword>
<evidence type="ECO:0000256" key="6">
    <source>
        <dbReference type="ARBA" id="ARBA00023136"/>
    </source>
</evidence>
<evidence type="ECO:0000256" key="7">
    <source>
        <dbReference type="SAM" id="Phobius"/>
    </source>
</evidence>
<feature type="transmembrane region" description="Helical" evidence="7">
    <location>
        <begin position="211"/>
        <end position="229"/>
    </location>
</feature>
<evidence type="ECO:0000259" key="8">
    <source>
        <dbReference type="Pfam" id="PF01694"/>
    </source>
</evidence>
<dbReference type="GO" id="GO:0016020">
    <property type="term" value="C:membrane"/>
    <property type="evidence" value="ECO:0007669"/>
    <property type="project" value="UniProtKB-SubCell"/>
</dbReference>
<protein>
    <recommendedName>
        <fullName evidence="8">Peptidase S54 rhomboid domain-containing protein</fullName>
    </recommendedName>
</protein>
<keyword evidence="10" id="KW-1185">Reference proteome</keyword>
<keyword evidence="5 7" id="KW-1133">Transmembrane helix</keyword>
<keyword evidence="4" id="KW-0378">Hydrolase</keyword>
<dbReference type="InterPro" id="IPR035952">
    <property type="entry name" value="Rhomboid-like_sf"/>
</dbReference>
<evidence type="ECO:0000256" key="5">
    <source>
        <dbReference type="ARBA" id="ARBA00022989"/>
    </source>
</evidence>
<feature type="transmembrane region" description="Helical" evidence="7">
    <location>
        <begin position="15"/>
        <end position="33"/>
    </location>
</feature>
<name>A0A266Q7R4_9GAMM</name>
<dbReference type="Gene3D" id="1.20.1540.10">
    <property type="entry name" value="Rhomboid-like"/>
    <property type="match status" value="1"/>
</dbReference>
<dbReference type="InterPro" id="IPR022764">
    <property type="entry name" value="Peptidase_S54_rhomboid_dom"/>
</dbReference>
<dbReference type="Proteomes" id="UP000216101">
    <property type="component" value="Unassembled WGS sequence"/>
</dbReference>
<dbReference type="Pfam" id="PF01694">
    <property type="entry name" value="Rhomboid"/>
    <property type="match status" value="1"/>
</dbReference>
<gene>
    <name evidence="9" type="ORF">CBP51_02275</name>
</gene>
<sequence length="479" mass="54546">MIIVPTEKSLDWRHAPLVLCTLVFINVMVFFLYQSGDTPKIIEAISRYHAQGFIQDEWPIFEAYLEEQGDAQLTEYRREYAKGEYDYIIADLLMREDFYRYLQTHVRSYLTPDRFDQWVEERAQLHGLIQSLSYVANGLQANKLSIPSFLTHQFLHGDIMHLLGNMFFLIVCGFAVEAAIGHWRFLLFYLLSGVGAGFAQVATDWTSSQPLIGASGAISGVMAMYLAVFRFKKIEFFYWFFFLVGYFRAPALLILPFYIGKEIYQYQTDTHSNIAFMAHAGGFVTGALLIGLAWLMNRSLFNDDYINNDQSVDPAQKPMAEIYEAIEKFRFERALQLVDALIAEKGNQFEWVMIRYNLLKIQRGAALQPAVITLLTLPLLTPDQIKKLERVWLDNPEVHASLSEGAALKLAMQFSALENPRAAEQLFNGLAQKGCTNPAMSVLATKLAAAFLRLRDTGKRAHYEQLATQFAQGAERALL</sequence>
<feature type="transmembrane region" description="Helical" evidence="7">
    <location>
        <begin position="274"/>
        <end position="295"/>
    </location>
</feature>
<keyword evidence="6 7" id="KW-0472">Membrane</keyword>
<organism evidence="9 10">
    <name type="scientific">Cellvibrio mixtus</name>
    <dbReference type="NCBI Taxonomy" id="39650"/>
    <lineage>
        <taxon>Bacteria</taxon>
        <taxon>Pseudomonadati</taxon>
        <taxon>Pseudomonadota</taxon>
        <taxon>Gammaproteobacteria</taxon>
        <taxon>Cellvibrionales</taxon>
        <taxon>Cellvibrionaceae</taxon>
        <taxon>Cellvibrio</taxon>
    </lineage>
</organism>
<feature type="transmembrane region" description="Helical" evidence="7">
    <location>
        <begin position="236"/>
        <end position="259"/>
    </location>
</feature>
<accession>A0A266Q7R4</accession>
<comment type="subcellular location">
    <subcellularLocation>
        <location evidence="1">Membrane</location>
        <topology evidence="1">Multi-pass membrane protein</topology>
    </subcellularLocation>
</comment>
<dbReference type="PANTHER" id="PTHR43731">
    <property type="entry name" value="RHOMBOID PROTEASE"/>
    <property type="match status" value="1"/>
</dbReference>
<reference evidence="10" key="1">
    <citation type="submission" date="2017-05" db="EMBL/GenBank/DDBJ databases">
        <authorList>
            <person name="Barney B.M."/>
        </authorList>
    </citation>
    <scope>NUCLEOTIDE SEQUENCE [LARGE SCALE GENOMIC DNA]</scope>
    <source>
        <strain evidence="10">PSBB022</strain>
    </source>
</reference>
<dbReference type="SUPFAM" id="SSF144091">
    <property type="entry name" value="Rhomboid-like"/>
    <property type="match status" value="1"/>
</dbReference>
<dbReference type="EMBL" id="NHNI01000001">
    <property type="protein sequence ID" value="OZY85885.1"/>
    <property type="molecule type" value="Genomic_DNA"/>
</dbReference>
<feature type="domain" description="Peptidase S54 rhomboid" evidence="8">
    <location>
        <begin position="149"/>
        <end position="290"/>
    </location>
</feature>
<evidence type="ECO:0000256" key="1">
    <source>
        <dbReference type="ARBA" id="ARBA00004141"/>
    </source>
</evidence>
<dbReference type="GO" id="GO:0004252">
    <property type="term" value="F:serine-type endopeptidase activity"/>
    <property type="evidence" value="ECO:0007669"/>
    <property type="project" value="InterPro"/>
</dbReference>
<dbReference type="RefSeq" id="WP_094983688.1">
    <property type="nucleotide sequence ID" value="NZ_NHNI01000001.1"/>
</dbReference>
<evidence type="ECO:0000313" key="9">
    <source>
        <dbReference type="EMBL" id="OZY85885.1"/>
    </source>
</evidence>